<sequence>MLDIEAEKRKAVQLEYPELFDALSSLLFKTDPMSINFETNTDEYEPEVGTIIPRLKLAQSETDVQQIVHEEFCRWFTSQAAGSTEKYRGIAAQIWAEWRRCQSNTLIIETPAD</sequence>
<dbReference type="AlphaFoldDB" id="A0A6L5QPH8"/>
<organism evidence="1 2">
    <name type="scientific">Duganella alba</name>
    <dbReference type="NCBI Taxonomy" id="2666081"/>
    <lineage>
        <taxon>Bacteria</taxon>
        <taxon>Pseudomonadati</taxon>
        <taxon>Pseudomonadota</taxon>
        <taxon>Betaproteobacteria</taxon>
        <taxon>Burkholderiales</taxon>
        <taxon>Oxalobacteraceae</taxon>
        <taxon>Telluria group</taxon>
        <taxon>Duganella</taxon>
    </lineage>
</organism>
<accession>A0A6L5QPH8</accession>
<comment type="caution">
    <text evidence="1">The sequence shown here is derived from an EMBL/GenBank/DDBJ whole genome shotgun (WGS) entry which is preliminary data.</text>
</comment>
<reference evidence="1 2" key="1">
    <citation type="submission" date="2019-11" db="EMBL/GenBank/DDBJ databases">
        <title>Novel species isolated from a subtropical stream in China.</title>
        <authorList>
            <person name="Lu H."/>
        </authorList>
    </citation>
    <scope>NUCLEOTIDE SEQUENCE [LARGE SCALE GENOMIC DNA]</scope>
    <source>
        <strain evidence="1 2">FT25W</strain>
    </source>
</reference>
<evidence type="ECO:0000313" key="2">
    <source>
        <dbReference type="Proteomes" id="UP000481037"/>
    </source>
</evidence>
<keyword evidence="2" id="KW-1185">Reference proteome</keyword>
<protein>
    <submittedName>
        <fullName evidence="1">Uncharacterized protein</fullName>
    </submittedName>
</protein>
<proteinExistence type="predicted"/>
<dbReference type="EMBL" id="WKJM01000030">
    <property type="protein sequence ID" value="MRX11172.1"/>
    <property type="molecule type" value="Genomic_DNA"/>
</dbReference>
<name>A0A6L5QPH8_9BURK</name>
<dbReference type="RefSeq" id="WP_154369379.1">
    <property type="nucleotide sequence ID" value="NZ_WKJM01000030.1"/>
</dbReference>
<dbReference type="Proteomes" id="UP000481037">
    <property type="component" value="Unassembled WGS sequence"/>
</dbReference>
<evidence type="ECO:0000313" key="1">
    <source>
        <dbReference type="EMBL" id="MRX11172.1"/>
    </source>
</evidence>
<gene>
    <name evidence="1" type="ORF">GJ697_25435</name>
</gene>